<dbReference type="SUPFAM" id="SSF51735">
    <property type="entry name" value="NAD(P)-binding Rossmann-fold domains"/>
    <property type="match status" value="1"/>
</dbReference>
<dbReference type="InterPro" id="IPR036291">
    <property type="entry name" value="NAD(P)-bd_dom_sf"/>
</dbReference>
<dbReference type="RefSeq" id="WP_213305892.1">
    <property type="nucleotide sequence ID" value="NZ_JAGYVZ010000025.1"/>
</dbReference>
<accession>A0ABS5PGK4</accession>
<organism evidence="2 3">
    <name type="scientific">Flavobacterium psychroterrae</name>
    <dbReference type="NCBI Taxonomy" id="2133767"/>
    <lineage>
        <taxon>Bacteria</taxon>
        <taxon>Pseudomonadati</taxon>
        <taxon>Bacteroidota</taxon>
        <taxon>Flavobacteriia</taxon>
        <taxon>Flavobacteriales</taxon>
        <taxon>Flavobacteriaceae</taxon>
        <taxon>Flavobacterium</taxon>
    </lineage>
</organism>
<dbReference type="EMBL" id="JAGYVZ010000025">
    <property type="protein sequence ID" value="MBS7233444.1"/>
    <property type="molecule type" value="Genomic_DNA"/>
</dbReference>
<protein>
    <submittedName>
        <fullName evidence="2">NAD(P)-binding domain-containing protein</fullName>
    </submittedName>
</protein>
<comment type="caution">
    <text evidence="2">The sequence shown here is derived from an EMBL/GenBank/DDBJ whole genome shotgun (WGS) entry which is preliminary data.</text>
</comment>
<dbReference type="InterPro" id="IPR028939">
    <property type="entry name" value="P5C_Rdtase_cat_N"/>
</dbReference>
<feature type="domain" description="Pyrroline-5-carboxylate reductase catalytic N-terminal" evidence="1">
    <location>
        <begin position="3"/>
        <end position="90"/>
    </location>
</feature>
<proteinExistence type="predicted"/>
<sequence>MNIGIIGTGNNVLNFAIDAANSGCKVYMNNPYGNHQLKEVVSTKKNIKLVGPLEAVVPEIIIFSVPYDNLENIIKSLPDMTGKIILKPNNPIFYASSPYAQIFENSAAAKKTALLLPKAHLVNLYCEMPTITDVPITNHELKSRIFFSGDNYHAKNKTKSLLKKLNLSGIDLNEKANLVHL</sequence>
<reference evidence="2 3" key="1">
    <citation type="journal article" date="2018" name="Int. J. Syst. Evol. Microbiol.">
        <title>Flavobacterium chryseum sp. nov. and Flavobacterium psychroterrae sp. nov., novel environmental bacteria isolated from Antarctica.</title>
        <authorList>
            <person name="Kralova S."/>
            <person name="Svec P."/>
            <person name="Busse H.J."/>
            <person name="Stankova E."/>
            <person name="Vaczi P."/>
            <person name="Sedlacek I."/>
        </authorList>
    </citation>
    <scope>NUCLEOTIDE SEQUENCE [LARGE SCALE GENOMIC DNA]</scope>
    <source>
        <strain evidence="2 3">CCM 8827</strain>
    </source>
</reference>
<dbReference type="Proteomes" id="UP000722625">
    <property type="component" value="Unassembled WGS sequence"/>
</dbReference>
<evidence type="ECO:0000259" key="1">
    <source>
        <dbReference type="Pfam" id="PF03807"/>
    </source>
</evidence>
<evidence type="ECO:0000313" key="3">
    <source>
        <dbReference type="Proteomes" id="UP000722625"/>
    </source>
</evidence>
<name>A0ABS5PGK4_9FLAO</name>
<keyword evidence="3" id="KW-1185">Reference proteome</keyword>
<dbReference type="Pfam" id="PF03807">
    <property type="entry name" value="F420_oxidored"/>
    <property type="match status" value="1"/>
</dbReference>
<evidence type="ECO:0000313" key="2">
    <source>
        <dbReference type="EMBL" id="MBS7233444.1"/>
    </source>
</evidence>
<gene>
    <name evidence="2" type="ORF">KHA90_20735</name>
</gene>
<dbReference type="Gene3D" id="3.40.50.720">
    <property type="entry name" value="NAD(P)-binding Rossmann-like Domain"/>
    <property type="match status" value="1"/>
</dbReference>